<sequence>MCRQKRSALFARNLKPAIMNKPMSIDWRTIYKRHKGKWVALLSDERTVVGSGKTARAALEAAKKQGHNQPTIMFVPRKVKAFGGQLYEIPVQEAVIGH</sequence>
<comment type="caution">
    <text evidence="2">The sequence shown here is derived from an EMBL/GenBank/DDBJ whole genome shotgun (WGS) entry which is preliminary data.</text>
</comment>
<evidence type="ECO:0000313" key="2">
    <source>
        <dbReference type="EMBL" id="OGG46967.1"/>
    </source>
</evidence>
<dbReference type="Pfam" id="PF18929">
    <property type="entry name" value="DUF5678"/>
    <property type="match status" value="1"/>
</dbReference>
<evidence type="ECO:0000259" key="1">
    <source>
        <dbReference type="Pfam" id="PF18929"/>
    </source>
</evidence>
<dbReference type="InterPro" id="IPR043734">
    <property type="entry name" value="DUF5678"/>
</dbReference>
<accession>A0A1F6CD94</accession>
<organism evidence="2 3">
    <name type="scientific">Candidatus Kaiserbacteria bacterium RIFCSPHIGHO2_01_FULL_49_13</name>
    <dbReference type="NCBI Taxonomy" id="1798477"/>
    <lineage>
        <taxon>Bacteria</taxon>
        <taxon>Candidatus Kaiseribacteriota</taxon>
    </lineage>
</organism>
<dbReference type="AlphaFoldDB" id="A0A1F6CD94"/>
<feature type="domain" description="DUF5678" evidence="1">
    <location>
        <begin position="32"/>
        <end position="78"/>
    </location>
</feature>
<dbReference type="EMBL" id="MFKQ01000034">
    <property type="protein sequence ID" value="OGG46967.1"/>
    <property type="molecule type" value="Genomic_DNA"/>
</dbReference>
<evidence type="ECO:0000313" key="3">
    <source>
        <dbReference type="Proteomes" id="UP000178344"/>
    </source>
</evidence>
<name>A0A1F6CD94_9BACT</name>
<gene>
    <name evidence="2" type="ORF">A2671_02610</name>
</gene>
<proteinExistence type="predicted"/>
<dbReference type="Proteomes" id="UP000178344">
    <property type="component" value="Unassembled WGS sequence"/>
</dbReference>
<reference evidence="2 3" key="1">
    <citation type="journal article" date="2016" name="Nat. Commun.">
        <title>Thousands of microbial genomes shed light on interconnected biogeochemical processes in an aquifer system.</title>
        <authorList>
            <person name="Anantharaman K."/>
            <person name="Brown C.T."/>
            <person name="Hug L.A."/>
            <person name="Sharon I."/>
            <person name="Castelle C.J."/>
            <person name="Probst A.J."/>
            <person name="Thomas B.C."/>
            <person name="Singh A."/>
            <person name="Wilkins M.J."/>
            <person name="Karaoz U."/>
            <person name="Brodie E.L."/>
            <person name="Williams K.H."/>
            <person name="Hubbard S.S."/>
            <person name="Banfield J.F."/>
        </authorList>
    </citation>
    <scope>NUCLEOTIDE SEQUENCE [LARGE SCALE GENOMIC DNA]</scope>
</reference>
<protein>
    <recommendedName>
        <fullName evidence="1">DUF5678 domain-containing protein</fullName>
    </recommendedName>
</protein>